<name>A0A2N0PJF1_9GLOM</name>
<dbReference type="VEuPathDB" id="FungiDB:RhiirA1_424999"/>
<comment type="caution">
    <text evidence="1">The sequence shown here is derived from an EMBL/GenBank/DDBJ whole genome shotgun (WGS) entry which is preliminary data.</text>
</comment>
<organism evidence="1 2">
    <name type="scientific">Rhizophagus irregularis</name>
    <dbReference type="NCBI Taxonomy" id="588596"/>
    <lineage>
        <taxon>Eukaryota</taxon>
        <taxon>Fungi</taxon>
        <taxon>Fungi incertae sedis</taxon>
        <taxon>Mucoromycota</taxon>
        <taxon>Glomeromycotina</taxon>
        <taxon>Glomeromycetes</taxon>
        <taxon>Glomerales</taxon>
        <taxon>Glomeraceae</taxon>
        <taxon>Rhizophagus</taxon>
    </lineage>
</organism>
<dbReference type="VEuPathDB" id="FungiDB:FUN_016186"/>
<dbReference type="VEuPathDB" id="FungiDB:RhiirFUN_014205"/>
<dbReference type="VEuPathDB" id="FungiDB:FUN_016187"/>
<gene>
    <name evidence="1" type="ORF">RhiirA5_501014</name>
</gene>
<evidence type="ECO:0000313" key="1">
    <source>
        <dbReference type="EMBL" id="PKC06935.1"/>
    </source>
</evidence>
<sequence length="477" mass="55574">MREKLFVENLWQMCGLKKEWNNLHLLQQIFEYHLKKRTKSDVNWMGFIENWKNQQSEIIELRTSLMHLYGSEYQMKSREFCAWKSMLRHKGCIDLNFGQDHCDQTGILWNCIRESLNANKRGQDGKRRILSIVADQFSRCEIKKNLNISSSDTIMSARKYVRIHGPGAERVENPIFTRTTIPQSHSHERVECGQLFAIFYQLKNDSPITLHTKLDEYQEHLLYYLAHQTRKVYLNAQLNANLLELDEKGVFIVVDYKMKVLAKKDSLELDIQAHDDPRPRCLVTTSSLHAVIESMNKKPEWIAHSINRHVKLYHREKILKIAISGICGTSNLEKRETNYLAFQIGLSDHGQLLESMLVIFKREILQIFDAWTNFSSKNLEKLQLEIIEKPNPNVSIPSIPKNPWMSIDSVRIICDNLQTKQLIQYANIGFRISGLDNTNYLSSHDPCSDKGKNSAKDRNKVILDPSSQFLFWLVDGH</sequence>
<reference evidence="1 2" key="1">
    <citation type="submission" date="2016-04" db="EMBL/GenBank/DDBJ databases">
        <title>Genome analyses suggest a sexual origin of heterokaryosis in a supposedly ancient asexual fungus.</title>
        <authorList>
            <person name="Ropars J."/>
            <person name="Sedzielewska K."/>
            <person name="Noel J."/>
            <person name="Charron P."/>
            <person name="Farinelli L."/>
            <person name="Marton T."/>
            <person name="Kruger M."/>
            <person name="Pelin A."/>
            <person name="Brachmann A."/>
            <person name="Corradi N."/>
        </authorList>
    </citation>
    <scope>NUCLEOTIDE SEQUENCE [LARGE SCALE GENOMIC DNA]</scope>
    <source>
        <strain evidence="1 2">A5</strain>
    </source>
</reference>
<dbReference type="EMBL" id="LLXJ01000697">
    <property type="protein sequence ID" value="PKC06935.1"/>
    <property type="molecule type" value="Genomic_DNA"/>
</dbReference>
<dbReference type="Proteomes" id="UP000232722">
    <property type="component" value="Unassembled WGS sequence"/>
</dbReference>
<evidence type="ECO:0000313" key="2">
    <source>
        <dbReference type="Proteomes" id="UP000232722"/>
    </source>
</evidence>
<dbReference type="AlphaFoldDB" id="A0A2N0PJF1"/>
<reference evidence="1 2" key="2">
    <citation type="submission" date="2017-09" db="EMBL/GenBank/DDBJ databases">
        <title>Extensive intraspecific genome diversity in a model arbuscular mycorrhizal fungus.</title>
        <authorList>
            <person name="Chen E.C."/>
            <person name="Morin E."/>
            <person name="Beaudet D."/>
            <person name="Noel J."/>
            <person name="Ndikumana S."/>
            <person name="Charron P."/>
            <person name="St-Onge C."/>
            <person name="Giorgi J."/>
            <person name="Grigoriev I.V."/>
            <person name="Roux C."/>
            <person name="Martin F.M."/>
            <person name="Corradi N."/>
        </authorList>
    </citation>
    <scope>NUCLEOTIDE SEQUENCE [LARGE SCALE GENOMIC DNA]</scope>
    <source>
        <strain evidence="1 2">A5</strain>
    </source>
</reference>
<accession>A0A2N0PJF1</accession>
<proteinExistence type="predicted"/>
<protein>
    <submittedName>
        <fullName evidence="1">Uncharacterized protein</fullName>
    </submittedName>
</protein>